<dbReference type="Gene3D" id="3.40.50.150">
    <property type="entry name" value="Vaccinia Virus protein VP39"/>
    <property type="match status" value="1"/>
</dbReference>
<evidence type="ECO:0000256" key="2">
    <source>
        <dbReference type="SAM" id="SignalP"/>
    </source>
</evidence>
<name>A0ABP0Q3D2_9DINO</name>
<dbReference type="Proteomes" id="UP001642484">
    <property type="component" value="Unassembled WGS sequence"/>
</dbReference>
<dbReference type="CDD" id="cd02440">
    <property type="entry name" value="AdoMet_MTases"/>
    <property type="match status" value="1"/>
</dbReference>
<dbReference type="SUPFAM" id="SSF53335">
    <property type="entry name" value="S-adenosyl-L-methionine-dependent methyltransferases"/>
    <property type="match status" value="1"/>
</dbReference>
<dbReference type="Pfam" id="PF06325">
    <property type="entry name" value="PrmA"/>
    <property type="match status" value="1"/>
</dbReference>
<dbReference type="EMBL" id="CAXAMN010023929">
    <property type="protein sequence ID" value="CAK9082368.1"/>
    <property type="molecule type" value="Genomic_DNA"/>
</dbReference>
<keyword evidence="2" id="KW-0732">Signal</keyword>
<feature type="chain" id="PRO_5045752573" evidence="2">
    <location>
        <begin position="19"/>
        <end position="168"/>
    </location>
</feature>
<gene>
    <name evidence="3" type="ORF">CCMP2556_LOCUS40240</name>
</gene>
<protein>
    <submittedName>
        <fullName evidence="3">Uncharacterized protein</fullName>
    </submittedName>
</protein>
<comment type="caution">
    <text evidence="3">The sequence shown here is derived from an EMBL/GenBank/DDBJ whole genome shotgun (WGS) entry which is preliminary data.</text>
</comment>
<proteinExistence type="predicted"/>
<evidence type="ECO:0000256" key="1">
    <source>
        <dbReference type="ARBA" id="ARBA00022691"/>
    </source>
</evidence>
<dbReference type="InterPro" id="IPR029063">
    <property type="entry name" value="SAM-dependent_MTases_sf"/>
</dbReference>
<keyword evidence="1" id="KW-0949">S-adenosyl-L-methionine</keyword>
<sequence length="168" mass="17937">MALLVIGFTLLLVNAAGAGKKPLFDYADHYVMLTHEGIWSKNDFGRNNFYRAALASAMPRCSGCRVLDLGAGSGLLAMLAAEYGAQQVVALEANPALAELANKTVEANRGLWPPDTEISVLAQLSSHLEKTTGASELFDVLVTETFGTMLLGESALSFVSDARQERDS</sequence>
<feature type="signal peptide" evidence="2">
    <location>
        <begin position="1"/>
        <end position="18"/>
    </location>
</feature>
<dbReference type="PANTHER" id="PTHR11006">
    <property type="entry name" value="PROTEIN ARGININE N-METHYLTRANSFERASE"/>
    <property type="match status" value="1"/>
</dbReference>
<accession>A0ABP0Q3D2</accession>
<keyword evidence="4" id="KW-1185">Reference proteome</keyword>
<reference evidence="3 4" key="1">
    <citation type="submission" date="2024-02" db="EMBL/GenBank/DDBJ databases">
        <authorList>
            <person name="Chen Y."/>
            <person name="Shah S."/>
            <person name="Dougan E. K."/>
            <person name="Thang M."/>
            <person name="Chan C."/>
        </authorList>
    </citation>
    <scope>NUCLEOTIDE SEQUENCE [LARGE SCALE GENOMIC DNA]</scope>
</reference>
<dbReference type="InterPro" id="IPR025799">
    <property type="entry name" value="Arg_MeTrfase"/>
</dbReference>
<organism evidence="3 4">
    <name type="scientific">Durusdinium trenchii</name>
    <dbReference type="NCBI Taxonomy" id="1381693"/>
    <lineage>
        <taxon>Eukaryota</taxon>
        <taxon>Sar</taxon>
        <taxon>Alveolata</taxon>
        <taxon>Dinophyceae</taxon>
        <taxon>Suessiales</taxon>
        <taxon>Symbiodiniaceae</taxon>
        <taxon>Durusdinium</taxon>
    </lineage>
</organism>
<evidence type="ECO:0000313" key="4">
    <source>
        <dbReference type="Proteomes" id="UP001642484"/>
    </source>
</evidence>
<evidence type="ECO:0000313" key="3">
    <source>
        <dbReference type="EMBL" id="CAK9082368.1"/>
    </source>
</evidence>
<dbReference type="PANTHER" id="PTHR11006:SF4">
    <property type="entry name" value="PROTEIN ARGININE N-METHYLTRANSFERASE 7"/>
    <property type="match status" value="1"/>
</dbReference>